<dbReference type="InterPro" id="IPR039421">
    <property type="entry name" value="Type_1_exporter"/>
</dbReference>
<dbReference type="GO" id="GO:0015421">
    <property type="term" value="F:ABC-type oligopeptide transporter activity"/>
    <property type="evidence" value="ECO:0007669"/>
    <property type="project" value="TreeGrafter"/>
</dbReference>
<dbReference type="PANTHER" id="PTHR43394:SF1">
    <property type="entry name" value="ATP-BINDING CASSETTE SUB-FAMILY B MEMBER 10, MITOCHONDRIAL"/>
    <property type="match status" value="1"/>
</dbReference>
<dbReference type="PROSITE" id="PS50929">
    <property type="entry name" value="ABC_TM1F"/>
    <property type="match status" value="1"/>
</dbReference>
<evidence type="ECO:0000256" key="8">
    <source>
        <dbReference type="SAM" id="Phobius"/>
    </source>
</evidence>
<feature type="region of interest" description="Disordered" evidence="7">
    <location>
        <begin position="18"/>
        <end position="45"/>
    </location>
</feature>
<feature type="transmembrane region" description="Helical" evidence="8">
    <location>
        <begin position="445"/>
        <end position="472"/>
    </location>
</feature>
<accession>A0A2T6BJP7</accession>
<evidence type="ECO:0000313" key="12">
    <source>
        <dbReference type="Proteomes" id="UP000243978"/>
    </source>
</evidence>
<evidence type="ECO:0000256" key="1">
    <source>
        <dbReference type="ARBA" id="ARBA00004651"/>
    </source>
</evidence>
<evidence type="ECO:0000259" key="10">
    <source>
        <dbReference type="PROSITE" id="PS50929"/>
    </source>
</evidence>
<feature type="domain" description="ABC transporter" evidence="9">
    <location>
        <begin position="526"/>
        <end position="761"/>
    </location>
</feature>
<evidence type="ECO:0000256" key="6">
    <source>
        <dbReference type="ARBA" id="ARBA00023136"/>
    </source>
</evidence>
<keyword evidence="6 8" id="KW-0472">Membrane</keyword>
<dbReference type="Pfam" id="PF00005">
    <property type="entry name" value="ABC_tran"/>
    <property type="match status" value="1"/>
</dbReference>
<dbReference type="Pfam" id="PF00664">
    <property type="entry name" value="ABC_membrane"/>
    <property type="match status" value="1"/>
</dbReference>
<keyword evidence="5 8" id="KW-1133">Transmembrane helix</keyword>
<reference evidence="11 12" key="1">
    <citation type="submission" date="2018-04" db="EMBL/GenBank/DDBJ databases">
        <title>Genomic Encyclopedia of Archaeal and Bacterial Type Strains, Phase II (KMG-II): from individual species to whole genera.</title>
        <authorList>
            <person name="Goeker M."/>
        </authorList>
    </citation>
    <scope>NUCLEOTIDE SEQUENCE [LARGE SCALE GENOMIC DNA]</scope>
    <source>
        <strain evidence="11 12">DSM 100977</strain>
    </source>
</reference>
<feature type="transmembrane region" description="Helical" evidence="8">
    <location>
        <begin position="320"/>
        <end position="343"/>
    </location>
</feature>
<organism evidence="11 12">
    <name type="scientific">Litoreibacter ponti</name>
    <dbReference type="NCBI Taxonomy" id="1510457"/>
    <lineage>
        <taxon>Bacteria</taxon>
        <taxon>Pseudomonadati</taxon>
        <taxon>Pseudomonadota</taxon>
        <taxon>Alphaproteobacteria</taxon>
        <taxon>Rhodobacterales</taxon>
        <taxon>Roseobacteraceae</taxon>
        <taxon>Litoreibacter</taxon>
    </lineage>
</organism>
<name>A0A2T6BJP7_9RHOB</name>
<dbReference type="EMBL" id="QBKS01000001">
    <property type="protein sequence ID" value="PTX56291.1"/>
    <property type="molecule type" value="Genomic_DNA"/>
</dbReference>
<dbReference type="InterPro" id="IPR003439">
    <property type="entry name" value="ABC_transporter-like_ATP-bd"/>
</dbReference>
<feature type="domain" description="ABC transmembrane type-1" evidence="10">
    <location>
        <begin position="214"/>
        <end position="492"/>
    </location>
</feature>
<dbReference type="InterPro" id="IPR011527">
    <property type="entry name" value="ABC1_TM_dom"/>
</dbReference>
<evidence type="ECO:0000259" key="9">
    <source>
        <dbReference type="PROSITE" id="PS50893"/>
    </source>
</evidence>
<keyword evidence="3" id="KW-0547">Nucleotide-binding</keyword>
<feature type="transmembrane region" description="Helical" evidence="8">
    <location>
        <begin position="211"/>
        <end position="234"/>
    </location>
</feature>
<comment type="caution">
    <text evidence="11">The sequence shown here is derived from an EMBL/GenBank/DDBJ whole genome shotgun (WGS) entry which is preliminary data.</text>
</comment>
<feature type="compositionally biased region" description="Basic and acidic residues" evidence="7">
    <location>
        <begin position="30"/>
        <end position="39"/>
    </location>
</feature>
<dbReference type="SUPFAM" id="SSF52540">
    <property type="entry name" value="P-loop containing nucleoside triphosphate hydrolases"/>
    <property type="match status" value="1"/>
</dbReference>
<dbReference type="PANTHER" id="PTHR43394">
    <property type="entry name" value="ATP-DEPENDENT PERMEASE MDL1, MITOCHONDRIAL"/>
    <property type="match status" value="1"/>
</dbReference>
<evidence type="ECO:0000256" key="5">
    <source>
        <dbReference type="ARBA" id="ARBA00022989"/>
    </source>
</evidence>
<dbReference type="InterPro" id="IPR036640">
    <property type="entry name" value="ABC1_TM_sf"/>
</dbReference>
<dbReference type="AlphaFoldDB" id="A0A2T6BJP7"/>
<comment type="subcellular location">
    <subcellularLocation>
        <location evidence="1">Cell membrane</location>
        <topology evidence="1">Multi-pass membrane protein</topology>
    </subcellularLocation>
</comment>
<evidence type="ECO:0000256" key="2">
    <source>
        <dbReference type="ARBA" id="ARBA00022692"/>
    </source>
</evidence>
<dbReference type="SUPFAM" id="SSF90123">
    <property type="entry name" value="ABC transporter transmembrane region"/>
    <property type="match status" value="1"/>
</dbReference>
<dbReference type="SMART" id="SM00382">
    <property type="entry name" value="AAA"/>
    <property type="match status" value="1"/>
</dbReference>
<evidence type="ECO:0000256" key="7">
    <source>
        <dbReference type="SAM" id="MobiDB-lite"/>
    </source>
</evidence>
<dbReference type="Gene3D" id="3.90.70.10">
    <property type="entry name" value="Cysteine proteinases"/>
    <property type="match status" value="1"/>
</dbReference>
<feature type="transmembrane region" description="Helical" evidence="8">
    <location>
        <begin position="246"/>
        <end position="265"/>
    </location>
</feature>
<dbReference type="InterPro" id="IPR003593">
    <property type="entry name" value="AAA+_ATPase"/>
</dbReference>
<feature type="transmembrane region" description="Helical" evidence="8">
    <location>
        <begin position="349"/>
        <end position="367"/>
    </location>
</feature>
<gene>
    <name evidence="11" type="ORF">C8N43_0946</name>
</gene>
<dbReference type="GO" id="GO:0005524">
    <property type="term" value="F:ATP binding"/>
    <property type="evidence" value="ECO:0007669"/>
    <property type="project" value="UniProtKB-KW"/>
</dbReference>
<dbReference type="Proteomes" id="UP000243978">
    <property type="component" value="Unassembled WGS sequence"/>
</dbReference>
<dbReference type="PROSITE" id="PS50893">
    <property type="entry name" value="ABC_TRANSPORTER_2"/>
    <property type="match status" value="1"/>
</dbReference>
<evidence type="ECO:0000256" key="3">
    <source>
        <dbReference type="ARBA" id="ARBA00022741"/>
    </source>
</evidence>
<keyword evidence="2 8" id="KW-0812">Transmembrane</keyword>
<dbReference type="GO" id="GO:0016887">
    <property type="term" value="F:ATP hydrolysis activity"/>
    <property type="evidence" value="ECO:0007669"/>
    <property type="project" value="InterPro"/>
</dbReference>
<dbReference type="Gene3D" id="3.40.50.300">
    <property type="entry name" value="P-loop containing nucleotide triphosphate hydrolases"/>
    <property type="match status" value="1"/>
</dbReference>
<keyword evidence="4 11" id="KW-0067">ATP-binding</keyword>
<sequence>MTTPVIAFDMARAKAARDAQQDGANTAKLHPVETPKDVANDPGLRLPMPAAPEKAGRFSKKLRARAELVSVYAGLLGVDMQPSDVVDAAVELPLDAAGVTPELIAKAMKSLGLVSGVRKTPLRADLWPALVEMKTGQLVLVLEQHDQTLTLFDQTVGDRRAEVPLAEFAAVFSGKVLKAESSIAQVEQKHKLDAKPKHWFWGEFTKYKKHLVEICAGSFVANLLAVAVALFSLQVYDRVIPHQSHATLWVLAIGAMGALTLEAFLKIARARMMDGAGRKLEVEVQRTLMQRLLGMKAGTPGATPSGTFSAMREFSSVREFFTASTVGSLTDVPFIFLFLALVFSIAGNVVWILIAGGVLMVLPGFFLQKRMMRLTEETQGASIKANRLLHEAIYEADTVKTHRGEDRFARTWDELTAVSALKSSEQRRLASALTFWSQGMQQATYVAAVVMGTFLVFAGEFTVGSIIAVGILTSRTLAPLTQLAGTMARWSNVKTALTALDEVVDAPQDYDPARSYLRREKITGRYELRDLIHRYDEDAAPVLDLGGMAIPAGQHVAVLGANGSGKSTLLKLLTGLYSPGQGRVLIDGIDMEQVHPKDLRRGIGYLSQEVRLFAGSLRDNLNLSGLERDDARLMDALDFAGLGRFVREHAKGLDLPIHDGGAGLSIGQRQSIGWARLWLQDPRVVLLDEPTAALDSALETALVAKLADWLKGRTSVIATHRMPILTLTERVLVLRAGKLSVDGPRADVLAHLQKAQGAPKGLSISTGKES</sequence>
<dbReference type="GO" id="GO:0005886">
    <property type="term" value="C:plasma membrane"/>
    <property type="evidence" value="ECO:0007669"/>
    <property type="project" value="UniProtKB-SubCell"/>
</dbReference>
<dbReference type="Gene3D" id="1.20.1560.10">
    <property type="entry name" value="ABC transporter type 1, transmembrane domain"/>
    <property type="match status" value="1"/>
</dbReference>
<protein>
    <submittedName>
        <fullName evidence="11">ATP-binding cassette subfamily C protein LapB</fullName>
    </submittedName>
</protein>
<keyword evidence="12" id="KW-1185">Reference proteome</keyword>
<dbReference type="InterPro" id="IPR027417">
    <property type="entry name" value="P-loop_NTPase"/>
</dbReference>
<evidence type="ECO:0000313" key="11">
    <source>
        <dbReference type="EMBL" id="PTX56291.1"/>
    </source>
</evidence>
<evidence type="ECO:0000256" key="4">
    <source>
        <dbReference type="ARBA" id="ARBA00022840"/>
    </source>
</evidence>
<proteinExistence type="predicted"/>